<feature type="chain" id="PRO_5015611068" description="mannan endo-1,4-beta-mannosidase" evidence="10">
    <location>
        <begin position="28"/>
        <end position="375"/>
    </location>
</feature>
<accession>A0A2T2PB58</accession>
<evidence type="ECO:0000256" key="8">
    <source>
        <dbReference type="ARBA" id="ARBA00023295"/>
    </source>
</evidence>
<evidence type="ECO:0000256" key="7">
    <source>
        <dbReference type="ARBA" id="ARBA00022801"/>
    </source>
</evidence>
<dbReference type="InterPro" id="IPR001547">
    <property type="entry name" value="Glyco_hydro_5"/>
</dbReference>
<dbReference type="Pfam" id="PF00150">
    <property type="entry name" value="Cellulase"/>
    <property type="match status" value="1"/>
</dbReference>
<dbReference type="OrthoDB" id="428177at2759"/>
<evidence type="ECO:0000256" key="9">
    <source>
        <dbReference type="RuleBase" id="RU361153"/>
    </source>
</evidence>
<comment type="subcellular location">
    <subcellularLocation>
        <location evidence="2">Secreted</location>
    </subcellularLocation>
</comment>
<dbReference type="STRING" id="1448308.A0A2T2PB58"/>
<gene>
    <name evidence="12" type="ORF">BS50DRAFT_671170</name>
</gene>
<keyword evidence="6 10" id="KW-0732">Signal</keyword>
<evidence type="ECO:0000256" key="3">
    <source>
        <dbReference type="ARBA" id="ARBA00005641"/>
    </source>
</evidence>
<evidence type="ECO:0000256" key="6">
    <source>
        <dbReference type="ARBA" id="ARBA00022729"/>
    </source>
</evidence>
<evidence type="ECO:0000313" key="13">
    <source>
        <dbReference type="Proteomes" id="UP000240883"/>
    </source>
</evidence>
<dbReference type="AlphaFoldDB" id="A0A2T2PB58"/>
<dbReference type="GO" id="GO:0016985">
    <property type="term" value="F:mannan endo-1,4-beta-mannosidase activity"/>
    <property type="evidence" value="ECO:0007669"/>
    <property type="project" value="UniProtKB-EC"/>
</dbReference>
<feature type="signal peptide" evidence="10">
    <location>
        <begin position="1"/>
        <end position="27"/>
    </location>
</feature>
<evidence type="ECO:0000256" key="1">
    <source>
        <dbReference type="ARBA" id="ARBA00001678"/>
    </source>
</evidence>
<evidence type="ECO:0000256" key="2">
    <source>
        <dbReference type="ARBA" id="ARBA00004613"/>
    </source>
</evidence>
<dbReference type="GO" id="GO:0005576">
    <property type="term" value="C:extracellular region"/>
    <property type="evidence" value="ECO:0007669"/>
    <property type="project" value="UniProtKB-SubCell"/>
</dbReference>
<dbReference type="PANTHER" id="PTHR31451">
    <property type="match status" value="1"/>
</dbReference>
<organism evidence="12 13">
    <name type="scientific">Corynespora cassiicola Philippines</name>
    <dbReference type="NCBI Taxonomy" id="1448308"/>
    <lineage>
        <taxon>Eukaryota</taxon>
        <taxon>Fungi</taxon>
        <taxon>Dikarya</taxon>
        <taxon>Ascomycota</taxon>
        <taxon>Pezizomycotina</taxon>
        <taxon>Dothideomycetes</taxon>
        <taxon>Pleosporomycetidae</taxon>
        <taxon>Pleosporales</taxon>
        <taxon>Corynesporascaceae</taxon>
        <taxon>Corynespora</taxon>
    </lineage>
</organism>
<dbReference type="Proteomes" id="UP000240883">
    <property type="component" value="Unassembled WGS sequence"/>
</dbReference>
<dbReference type="Gene3D" id="3.20.20.80">
    <property type="entry name" value="Glycosidases"/>
    <property type="match status" value="1"/>
</dbReference>
<proteinExistence type="inferred from homology"/>
<comment type="catalytic activity">
    <reaction evidence="1">
        <text>Random hydrolysis of (1-&gt;4)-beta-D-mannosidic linkages in mannans, galactomannans and glucomannans.</text>
        <dbReference type="EC" id="3.2.1.78"/>
    </reaction>
</comment>
<keyword evidence="7 9" id="KW-0378">Hydrolase</keyword>
<keyword evidence="5" id="KW-0964">Secreted</keyword>
<keyword evidence="13" id="KW-1185">Reference proteome</keyword>
<sequence>MKPPSSLYHRFTLVIFVTYCLTEAARTGSTSFAGSNNYFLHALPEDTQRQHVETLAGWGVKVMRLWVTNINEGCLKGSTDAKYIPPLEATVGSYDTTVLEALDNTLKLLHSNGMKAIVSPHNANSITGDATCDAYCEKYIDASTFYSSTEAKTDYDTRLAAILGFESPNFGRPWKDLDDVILTFDLQNEPLIQQIDKLNANDPDDWLCGRAGVLRSILSSSNIKVATGGIGGSHYCCDHEFNLLEKALQCDALDVMSVHGYMSKASDWAYFITGDKSVLTQASAKGKNVMIEEWGVSTDFEDSFEAQVKVFNEAGVPWLYWQVVPGLDGSQEGAPVSCQYDEFEIGVNSGKGDVAAAVALANAAAANQSWAGYFD</sequence>
<evidence type="ECO:0000256" key="5">
    <source>
        <dbReference type="ARBA" id="ARBA00022525"/>
    </source>
</evidence>
<dbReference type="EMBL" id="KZ678128">
    <property type="protein sequence ID" value="PSN74880.1"/>
    <property type="molecule type" value="Genomic_DNA"/>
</dbReference>
<evidence type="ECO:0000256" key="10">
    <source>
        <dbReference type="SAM" id="SignalP"/>
    </source>
</evidence>
<name>A0A2T2PB58_CORCC</name>
<dbReference type="InterPro" id="IPR017853">
    <property type="entry name" value="GH"/>
</dbReference>
<dbReference type="PANTHER" id="PTHR31451:SF39">
    <property type="entry name" value="MANNAN ENDO-1,4-BETA-MANNOSIDASE 1"/>
    <property type="match status" value="1"/>
</dbReference>
<dbReference type="InterPro" id="IPR045053">
    <property type="entry name" value="MAN-like"/>
</dbReference>
<comment type="similarity">
    <text evidence="3 9">Belongs to the glycosyl hydrolase 5 (cellulase A) family.</text>
</comment>
<dbReference type="GO" id="GO:0046355">
    <property type="term" value="P:mannan catabolic process"/>
    <property type="evidence" value="ECO:0007669"/>
    <property type="project" value="UniProtKB-ARBA"/>
</dbReference>
<dbReference type="EC" id="3.2.1.78" evidence="4"/>
<protein>
    <recommendedName>
        <fullName evidence="4">mannan endo-1,4-beta-mannosidase</fullName>
        <ecNumber evidence="4">3.2.1.78</ecNumber>
    </recommendedName>
</protein>
<evidence type="ECO:0000313" key="12">
    <source>
        <dbReference type="EMBL" id="PSN74880.1"/>
    </source>
</evidence>
<feature type="domain" description="Glycoside hydrolase family 5" evidence="11">
    <location>
        <begin position="42"/>
        <end position="323"/>
    </location>
</feature>
<evidence type="ECO:0000259" key="11">
    <source>
        <dbReference type="Pfam" id="PF00150"/>
    </source>
</evidence>
<dbReference type="SUPFAM" id="SSF51445">
    <property type="entry name" value="(Trans)glycosidases"/>
    <property type="match status" value="1"/>
</dbReference>
<reference evidence="12 13" key="1">
    <citation type="journal article" date="2018" name="Front. Microbiol.">
        <title>Genome-Wide Analysis of Corynespora cassiicola Leaf Fall Disease Putative Effectors.</title>
        <authorList>
            <person name="Lopez D."/>
            <person name="Ribeiro S."/>
            <person name="Label P."/>
            <person name="Fumanal B."/>
            <person name="Venisse J.S."/>
            <person name="Kohler A."/>
            <person name="de Oliveira R.R."/>
            <person name="Labutti K."/>
            <person name="Lipzen A."/>
            <person name="Lail K."/>
            <person name="Bauer D."/>
            <person name="Ohm R.A."/>
            <person name="Barry K.W."/>
            <person name="Spatafora J."/>
            <person name="Grigoriev I.V."/>
            <person name="Martin F.M."/>
            <person name="Pujade-Renaud V."/>
        </authorList>
    </citation>
    <scope>NUCLEOTIDE SEQUENCE [LARGE SCALE GENOMIC DNA]</scope>
    <source>
        <strain evidence="12 13">Philippines</strain>
    </source>
</reference>
<evidence type="ECO:0000256" key="4">
    <source>
        <dbReference type="ARBA" id="ARBA00012706"/>
    </source>
</evidence>
<keyword evidence="8 9" id="KW-0326">Glycosidase</keyword>